<evidence type="ECO:0000313" key="3">
    <source>
        <dbReference type="EMBL" id="KAJ8869879.1"/>
    </source>
</evidence>
<feature type="compositionally biased region" description="Basic and acidic residues" evidence="1">
    <location>
        <begin position="1"/>
        <end position="17"/>
    </location>
</feature>
<dbReference type="EMBL" id="JARBHB010000013">
    <property type="protein sequence ID" value="KAJ8869879.1"/>
    <property type="molecule type" value="Genomic_DNA"/>
</dbReference>
<comment type="caution">
    <text evidence="3">The sequence shown here is derived from an EMBL/GenBank/DDBJ whole genome shotgun (WGS) entry which is preliminary data.</text>
</comment>
<evidence type="ECO:0000256" key="2">
    <source>
        <dbReference type="SAM" id="Phobius"/>
    </source>
</evidence>
<keyword evidence="4" id="KW-1185">Reference proteome</keyword>
<sequence length="640" mass="70580">MEQRRNVSAEGTGDPREYPPTSGMVRHDFSNPPANGIVRHDSHLRKSDAPAGDWARVALVGDERAIRSASVTPSRGKDLANNIFVGICFAGVLGCAGAIAIRFVIPARAESTAPTVVQRCRPYRNDVLVDTLTARDHQRLLTLFLHVALTCMKLQFRSKAQDEVGGYAEIWRFKKLISVFKELGQTFRIDTDKIFILMETNAAFDLDLEYASVSSLTWKAAIGATVVSGNKKKHILSLAPGTVARRFLPAACVASRKWKPCQAPMPNRLFCEAIRQTHVCRHVPSLSVRSPTSANTKGVLTSKPVHVDFANTVAKKAVQNVRREEGGKFAFQDLDERYYDVIVFEEYSHVCHCDSFIKRLCDGMSVRLPVKGGLENVKAWGKNNIFGLFIMILLLIDWFLNGVTVVEANQPFSECEINRRCPSQTGHRSIVKQYSSSQPIASQRIAVCGTSDHCVPMRVIEVNMVKLRNERTGETGDSRENPPTNGIVQHDSHARKSGSDPAGDLARFALEEGEQVNRSAKAASLELVRATIFLRGRVKMRSFLLPVNPLVPVSDETAGDEPSSLDGRFPADITAQKGEMLRMFPGENLEKVYSVDLESGSESGLSVDSRCFLMTVALSLDLDLSFLLAMKEVSRAGTCP</sequence>
<keyword evidence="2" id="KW-0472">Membrane</keyword>
<protein>
    <submittedName>
        <fullName evidence="3">Uncharacterized protein</fullName>
    </submittedName>
</protein>
<name>A0ABQ9GFH9_9NEOP</name>
<evidence type="ECO:0000256" key="1">
    <source>
        <dbReference type="SAM" id="MobiDB-lite"/>
    </source>
</evidence>
<keyword evidence="2" id="KW-1133">Transmembrane helix</keyword>
<feature type="compositionally biased region" description="Basic and acidic residues" evidence="1">
    <location>
        <begin position="471"/>
        <end position="480"/>
    </location>
</feature>
<keyword evidence="2" id="KW-0812">Transmembrane</keyword>
<accession>A0ABQ9GFH9</accession>
<organism evidence="3 4">
    <name type="scientific">Dryococelus australis</name>
    <dbReference type="NCBI Taxonomy" id="614101"/>
    <lineage>
        <taxon>Eukaryota</taxon>
        <taxon>Metazoa</taxon>
        <taxon>Ecdysozoa</taxon>
        <taxon>Arthropoda</taxon>
        <taxon>Hexapoda</taxon>
        <taxon>Insecta</taxon>
        <taxon>Pterygota</taxon>
        <taxon>Neoptera</taxon>
        <taxon>Polyneoptera</taxon>
        <taxon>Phasmatodea</taxon>
        <taxon>Verophasmatodea</taxon>
        <taxon>Anareolatae</taxon>
        <taxon>Phasmatidae</taxon>
        <taxon>Eurycanthinae</taxon>
        <taxon>Dryococelus</taxon>
    </lineage>
</organism>
<proteinExistence type="predicted"/>
<feature type="region of interest" description="Disordered" evidence="1">
    <location>
        <begin position="1"/>
        <end position="27"/>
    </location>
</feature>
<feature type="non-terminal residue" evidence="3">
    <location>
        <position position="640"/>
    </location>
</feature>
<evidence type="ECO:0000313" key="4">
    <source>
        <dbReference type="Proteomes" id="UP001159363"/>
    </source>
</evidence>
<dbReference type="Proteomes" id="UP001159363">
    <property type="component" value="Chromosome 12"/>
</dbReference>
<feature type="region of interest" description="Disordered" evidence="1">
    <location>
        <begin position="471"/>
        <end position="503"/>
    </location>
</feature>
<reference evidence="3 4" key="1">
    <citation type="submission" date="2023-02" db="EMBL/GenBank/DDBJ databases">
        <title>LHISI_Scaffold_Assembly.</title>
        <authorList>
            <person name="Stuart O.P."/>
            <person name="Cleave R."/>
            <person name="Magrath M.J.L."/>
            <person name="Mikheyev A.S."/>
        </authorList>
    </citation>
    <scope>NUCLEOTIDE SEQUENCE [LARGE SCALE GENOMIC DNA]</scope>
    <source>
        <strain evidence="3">Daus_M_001</strain>
        <tissue evidence="3">Leg muscle</tissue>
    </source>
</reference>
<gene>
    <name evidence="3" type="ORF">PR048_028888</name>
</gene>
<feature type="transmembrane region" description="Helical" evidence="2">
    <location>
        <begin position="83"/>
        <end position="105"/>
    </location>
</feature>